<organism evidence="1 2">
    <name type="scientific">Pseudotamlana agarivorans</name>
    <dbReference type="NCBI Taxonomy" id="481183"/>
    <lineage>
        <taxon>Bacteria</taxon>
        <taxon>Pseudomonadati</taxon>
        <taxon>Bacteroidota</taxon>
        <taxon>Flavobacteriia</taxon>
        <taxon>Flavobacteriales</taxon>
        <taxon>Flavobacteriaceae</taxon>
        <taxon>Pseudotamlana</taxon>
    </lineage>
</organism>
<gene>
    <name evidence="1" type="ORF">KO493_09685</name>
</gene>
<accession>A0ACC5U9M3</accession>
<evidence type="ECO:0000313" key="1">
    <source>
        <dbReference type="EMBL" id="MBU2950970.1"/>
    </source>
</evidence>
<keyword evidence="2" id="KW-1185">Reference proteome</keyword>
<proteinExistence type="predicted"/>
<evidence type="ECO:0000313" key="2">
    <source>
        <dbReference type="Proteomes" id="UP001647509"/>
    </source>
</evidence>
<reference evidence="1" key="1">
    <citation type="submission" date="2021-05" db="EMBL/GenBank/DDBJ databases">
        <title>Draft genomes of bacteria isolated from model marine particles.</title>
        <authorList>
            <person name="Datta M.S."/>
            <person name="Schwartzman J.A."/>
            <person name="Enke T.N."/>
            <person name="Saavedra J."/>
            <person name="Cermak N."/>
            <person name="Cordero O.X."/>
        </authorList>
    </citation>
    <scope>NUCLEOTIDE SEQUENCE</scope>
    <source>
        <strain evidence="1">I2M19</strain>
    </source>
</reference>
<dbReference type="EMBL" id="JAHKPD010000013">
    <property type="protein sequence ID" value="MBU2950970.1"/>
    <property type="molecule type" value="Genomic_DNA"/>
</dbReference>
<dbReference type="Proteomes" id="UP001647509">
    <property type="component" value="Unassembled WGS sequence"/>
</dbReference>
<comment type="caution">
    <text evidence="1">The sequence shown here is derived from an EMBL/GenBank/DDBJ whole genome shotgun (WGS) entry which is preliminary data.</text>
</comment>
<name>A0ACC5U9M3_9FLAO</name>
<sequence length="50" mass="5779">MKIQYVCSTNKQLSKTVENYFTEMHSENEFLSAGTKSKICRKEGTTILEM</sequence>
<protein>
    <submittedName>
        <fullName evidence="1">Uncharacterized protein</fullName>
    </submittedName>
</protein>